<dbReference type="OrthoDB" id="6282404at2759"/>
<accession>A0A3P7M7L7</accession>
<reference evidence="1 2" key="1">
    <citation type="submission" date="2018-11" db="EMBL/GenBank/DDBJ databases">
        <authorList>
            <consortium name="Pathogen Informatics"/>
        </authorList>
    </citation>
    <scope>NUCLEOTIDE SEQUENCE [LARGE SCALE GENOMIC DNA]</scope>
</reference>
<protein>
    <submittedName>
        <fullName evidence="1">Uncharacterized protein</fullName>
    </submittedName>
</protein>
<name>A0A3P7M7L7_DIBLA</name>
<sequence length="168" mass="18859">MGINRLEDLQASEDIIIGTRFCKLRDIIYSIALDFLGGVGLQHQDWFDDKHAGICNLLTVNNRLQKAYIERRTDNNKADVAAWCSNVCGSCRMPERLAKPMKYRDALTTTKRRTFSSQSRLPTASLLGSDGTELMTKKTKKVKCLAERIGSVPNHPCTISEADIDRLP</sequence>
<dbReference type="AlphaFoldDB" id="A0A3P7M7L7"/>
<proteinExistence type="predicted"/>
<evidence type="ECO:0000313" key="1">
    <source>
        <dbReference type="EMBL" id="VDN14111.1"/>
    </source>
</evidence>
<organism evidence="1 2">
    <name type="scientific">Dibothriocephalus latus</name>
    <name type="common">Fish tapeworm</name>
    <name type="synonym">Diphyllobothrium latum</name>
    <dbReference type="NCBI Taxonomy" id="60516"/>
    <lineage>
        <taxon>Eukaryota</taxon>
        <taxon>Metazoa</taxon>
        <taxon>Spiralia</taxon>
        <taxon>Lophotrochozoa</taxon>
        <taxon>Platyhelminthes</taxon>
        <taxon>Cestoda</taxon>
        <taxon>Eucestoda</taxon>
        <taxon>Diphyllobothriidea</taxon>
        <taxon>Diphyllobothriidae</taxon>
        <taxon>Dibothriocephalus</taxon>
    </lineage>
</organism>
<dbReference type="Proteomes" id="UP000281553">
    <property type="component" value="Unassembled WGS sequence"/>
</dbReference>
<dbReference type="EMBL" id="UYRU01058295">
    <property type="protein sequence ID" value="VDN14111.1"/>
    <property type="molecule type" value="Genomic_DNA"/>
</dbReference>
<evidence type="ECO:0000313" key="2">
    <source>
        <dbReference type="Proteomes" id="UP000281553"/>
    </source>
</evidence>
<gene>
    <name evidence="1" type="ORF">DILT_LOCUS9942</name>
</gene>
<keyword evidence="2" id="KW-1185">Reference proteome</keyword>